<dbReference type="SUPFAM" id="SSF49562">
    <property type="entry name" value="C2 domain (Calcium/lipid-binding domain, CaLB)"/>
    <property type="match status" value="1"/>
</dbReference>
<name>A0A1Y1V833_9FUNG</name>
<evidence type="ECO:0000259" key="2">
    <source>
        <dbReference type="PROSITE" id="PS50004"/>
    </source>
</evidence>
<proteinExistence type="predicted"/>
<feature type="compositionally biased region" description="Basic and acidic residues" evidence="1">
    <location>
        <begin position="1052"/>
        <end position="1065"/>
    </location>
</feature>
<feature type="compositionally biased region" description="Low complexity" evidence="1">
    <location>
        <begin position="395"/>
        <end position="421"/>
    </location>
</feature>
<dbReference type="SMART" id="SM00239">
    <property type="entry name" value="C2"/>
    <property type="match status" value="1"/>
</dbReference>
<feature type="compositionally biased region" description="Basic and acidic residues" evidence="1">
    <location>
        <begin position="1426"/>
        <end position="1448"/>
    </location>
</feature>
<feature type="compositionally biased region" description="Low complexity" evidence="1">
    <location>
        <begin position="1726"/>
        <end position="1743"/>
    </location>
</feature>
<protein>
    <recommendedName>
        <fullName evidence="2">C2 domain-containing protein</fullName>
    </recommendedName>
</protein>
<dbReference type="STRING" id="1754191.A0A1Y1V833"/>
<dbReference type="InterPro" id="IPR000008">
    <property type="entry name" value="C2_dom"/>
</dbReference>
<dbReference type="InterPro" id="IPR052981">
    <property type="entry name" value="Ingression_C2_domain"/>
</dbReference>
<dbReference type="Gene3D" id="2.60.40.150">
    <property type="entry name" value="C2 domain"/>
    <property type="match status" value="1"/>
</dbReference>
<keyword evidence="4" id="KW-1185">Reference proteome</keyword>
<organism evidence="3 4">
    <name type="scientific">Piromyces finnis</name>
    <dbReference type="NCBI Taxonomy" id="1754191"/>
    <lineage>
        <taxon>Eukaryota</taxon>
        <taxon>Fungi</taxon>
        <taxon>Fungi incertae sedis</taxon>
        <taxon>Chytridiomycota</taxon>
        <taxon>Chytridiomycota incertae sedis</taxon>
        <taxon>Neocallimastigomycetes</taxon>
        <taxon>Neocallimastigales</taxon>
        <taxon>Neocallimastigaceae</taxon>
        <taxon>Piromyces</taxon>
    </lineage>
</organism>
<feature type="compositionally biased region" description="Basic and acidic residues" evidence="1">
    <location>
        <begin position="698"/>
        <end position="714"/>
    </location>
</feature>
<feature type="region of interest" description="Disordered" evidence="1">
    <location>
        <begin position="1725"/>
        <end position="1753"/>
    </location>
</feature>
<feature type="region of interest" description="Disordered" evidence="1">
    <location>
        <begin position="347"/>
        <end position="376"/>
    </location>
</feature>
<dbReference type="Proteomes" id="UP000193719">
    <property type="component" value="Unassembled WGS sequence"/>
</dbReference>
<reference evidence="3 4" key="1">
    <citation type="submission" date="2016-08" db="EMBL/GenBank/DDBJ databases">
        <title>Genomes of anaerobic fungi encode conserved fungal cellulosomes for biomass hydrolysis.</title>
        <authorList>
            <consortium name="DOE Joint Genome Institute"/>
            <person name="Haitjema C.H."/>
            <person name="Gilmore S.P."/>
            <person name="Henske J.K."/>
            <person name="Solomon K.V."/>
            <person name="De Groot R."/>
            <person name="Kuo A."/>
            <person name="Mondo S.J."/>
            <person name="Salamov A.A."/>
            <person name="Labutti K."/>
            <person name="Zhao Z."/>
            <person name="Chiniquy J."/>
            <person name="Barry K."/>
            <person name="Brewer H.M."/>
            <person name="Purvine S.O."/>
            <person name="Wright A.T."/>
            <person name="Boxma B."/>
            <person name="Van Alen T."/>
            <person name="Hackstein J.H."/>
            <person name="Baker S.E."/>
            <person name="Grigoriev I.V."/>
            <person name="O'Malley M.A."/>
        </authorList>
    </citation>
    <scope>NUCLEOTIDE SEQUENCE [LARGE SCALE GENOMIC DNA]</scope>
    <source>
        <strain evidence="4">finn</strain>
    </source>
</reference>
<feature type="compositionally biased region" description="Low complexity" evidence="1">
    <location>
        <begin position="358"/>
        <end position="376"/>
    </location>
</feature>
<feature type="compositionally biased region" description="Polar residues" evidence="1">
    <location>
        <begin position="946"/>
        <end position="983"/>
    </location>
</feature>
<feature type="region of interest" description="Disordered" evidence="1">
    <location>
        <begin position="391"/>
        <end position="431"/>
    </location>
</feature>
<feature type="region of interest" description="Disordered" evidence="1">
    <location>
        <begin position="1314"/>
        <end position="1365"/>
    </location>
</feature>
<dbReference type="PROSITE" id="PS50004">
    <property type="entry name" value="C2"/>
    <property type="match status" value="1"/>
</dbReference>
<sequence length="1851" mass="207167">MSIKSSQELLGTLEVTAVGGNDIKSKALVSKPNLYVVFEIGNKKKTTTEKPGKNPRWNEVFKFDIYENSILKASVYNSKNNEYIGSLELILRETIYIENQNVKMKIYNEKNQERGELNLLLHFQKRIDSHNSFKNTQSNLNYVRTEDESLHRKGSNDMTNTFINSNEAFAGQSKRTSINYYKNPNISVSLNKAIPSKIKTFNGRPIKVVQDSRRRSRSLSPMRYEKEMYGRNKSITPVIKPSPSNEHLNHFKSNESLNQNSMLEGYQMNIYSQPTFGYLESQSDNEEDIYSSSLPTNSAFLSSSASSGQFGNYLYNNTLSSSNSVKLVQSPVKTGVSVKYNANSPRINQASMKSDNASIYSSGSNHSIRSSHSKSPSLVIKTSINSMKMSINSASTPRSSTPHSSTPRTLTPMSSSSMPTPNRGTSYLPKPVQNNYRQSMLKSYIDSQNNMKVEMENTYQEPLKEPNEINSSPGEEERNRKNSSDSQIRTNRKVLPSGGKFGFERSNSGPGSLRGPREANNTPLKNIEYEEKLGSKRRNNLKVRSISNDSRIYNSFSSITMTNLEDSINTLNDHINKNNVDKEDSNAYSNKSNSYSTEVLVIDSSLENDQHDSLILGKYLSSNKQGKNSLRRSASFDSFIKEKELFYLNENDRRVSRMNDSVNSKEIFSRPAKSKDRFKESKESESENPPRYTSLIDSKLKNDRVANDSKEREGAGNCSDSSTSSFSKSLSLSRQASLNKSRYFMNISQSSDKNQLKNKNSNISSASEESSVNLSSKVNDLNNLSDECRTFMDTKEVCNETQETKIPKKYSPRRSSLSSKVLQQNILLKDMKPVKVISPSSTPLTTQAKISSVKEGKETVVGSVHYSETSYTNMNNSSQNASLIDAVNNSNEIDHLQKELDKISLSLKKKVISRNGSNSENSIAINSSSENELPGSAHSSPRMIGNNISGSATSSPNQSPKISSKTSVKSDTSMTTINGNSSLEENRSMEFSDDSSVNPSDKKDKMQWKDKYLRYIRKNSYQSKSKLDQCISEANSDSEGGDALFDSNLKSDNGEHSDHSYRKDNTINTYSESSTFEEVKVIDASSNSINMSNSIINMSKINPTIQFSQEEEEKEGPAVFVQSQEIYPQLSNISLSTINQDEDIGSDKEYDINVSKMPNDFSYEIMNSKDANNSVSYMNMNSQELLSRTNLSSISFNENSNGGELSPVIETNNVKNNRNSTERKKIMDNNFNILSQQIQKIRNEVVSNNSMEDIQRTRIIDDDKSDYSFVDPPRFDSNIDMNEALEEYSFNQSVENSTILNPISQSKVYSDNRIGSSGVLEEPPKRPPKNVKSRKNQSNKTKNITIKPILKNSTPSSANTTPTPKNLELNIEDLKKLHSQSNDLLTPTQHDACDQYSITSTMSSSSTPNLNFEEDGDTVVYPTNQLDEKKDEKEDTLTRTHKDSGKEDSIDEDILTPKLNQAPYKTSRNSAILQVPSGSAIQAEIYNISFEEESDEEEQEHPPRDQSLQYHHELLNPNGRMRSNSLSSIISSSHSIHNSWDDDESIISKNGDDEKAARRLTFGMDTNEQLFRIKRSNSLSSISTTSSYTYTLITKDSEKNNPNRNRFNQLINNSYAPQRIPPVRPMINISNQTVSSGLRQPNMFTNTNNYAPSIGSNSFNSLSQSQIPIDFNNGGGSSSGSSAYGSKIPNSNLHLTPFNNANPNFFRPSSPNTVMSMNENANLTQSGSSIYSSSQSTLSHSNSVKSQKSHKRFGHFKKGSISKLPMNTYHPLTHHGYKGDDSFLTEEAANFQIKNASLISSLEDNSKNKSKPSRIPFLNHKHNNHAVSFDNNGSTNVNVSKLEINPITNQL</sequence>
<reference evidence="3 4" key="2">
    <citation type="submission" date="2016-08" db="EMBL/GenBank/DDBJ databases">
        <title>Pervasive Adenine N6-methylation of Active Genes in Fungi.</title>
        <authorList>
            <consortium name="DOE Joint Genome Institute"/>
            <person name="Mondo S.J."/>
            <person name="Dannebaum R.O."/>
            <person name="Kuo R.C."/>
            <person name="Labutti K."/>
            <person name="Haridas S."/>
            <person name="Kuo A."/>
            <person name="Salamov A."/>
            <person name="Ahrendt S.R."/>
            <person name="Lipzen A."/>
            <person name="Sullivan W."/>
            <person name="Andreopoulos W.B."/>
            <person name="Clum A."/>
            <person name="Lindquist E."/>
            <person name="Daum C."/>
            <person name="Ramamoorthy G.K."/>
            <person name="Gryganskyi A."/>
            <person name="Culley D."/>
            <person name="Magnuson J.K."/>
            <person name="James T.Y."/>
            <person name="O'Malley M.A."/>
            <person name="Stajich J.E."/>
            <person name="Spatafora J.W."/>
            <person name="Visel A."/>
            <person name="Grigoriev I.V."/>
        </authorList>
    </citation>
    <scope>NUCLEOTIDE SEQUENCE [LARGE SCALE GENOMIC DNA]</scope>
    <source>
        <strain evidence="4">finn</strain>
    </source>
</reference>
<feature type="domain" description="C2" evidence="2">
    <location>
        <begin position="1"/>
        <end position="119"/>
    </location>
</feature>
<feature type="compositionally biased region" description="Polar residues" evidence="1">
    <location>
        <begin position="347"/>
        <end position="357"/>
    </location>
</feature>
<dbReference type="PANTHER" id="PTHR47052">
    <property type="entry name" value="CONSERVED SERINE PROLINE-RICH PROTEIN (AFU_ORTHOLOGUE AFUA_2G01790)"/>
    <property type="match status" value="1"/>
</dbReference>
<accession>A0A1Y1V833</accession>
<feature type="compositionally biased region" description="Basic residues" evidence="1">
    <location>
        <begin position="1326"/>
        <end position="1337"/>
    </location>
</feature>
<feature type="compositionally biased region" description="Basic and acidic residues" evidence="1">
    <location>
        <begin position="673"/>
        <end position="685"/>
    </location>
</feature>
<dbReference type="CDD" id="cd00030">
    <property type="entry name" value="C2"/>
    <property type="match status" value="1"/>
</dbReference>
<feature type="region of interest" description="Disordered" evidence="1">
    <location>
        <begin position="660"/>
        <end position="726"/>
    </location>
</feature>
<feature type="region of interest" description="Disordered" evidence="1">
    <location>
        <begin position="458"/>
        <end position="526"/>
    </location>
</feature>
<evidence type="ECO:0000256" key="1">
    <source>
        <dbReference type="SAM" id="MobiDB-lite"/>
    </source>
</evidence>
<evidence type="ECO:0000313" key="3">
    <source>
        <dbReference type="EMBL" id="ORX48914.1"/>
    </source>
</evidence>
<evidence type="ECO:0000313" key="4">
    <source>
        <dbReference type="Proteomes" id="UP000193719"/>
    </source>
</evidence>
<dbReference type="Pfam" id="PF00168">
    <property type="entry name" value="C2"/>
    <property type="match status" value="1"/>
</dbReference>
<dbReference type="PANTHER" id="PTHR47052:SF3">
    <property type="entry name" value="INGRESSION PROTEIN 1"/>
    <property type="match status" value="1"/>
</dbReference>
<feature type="region of interest" description="Disordered" evidence="1">
    <location>
        <begin position="749"/>
        <end position="778"/>
    </location>
</feature>
<gene>
    <name evidence="3" type="ORF">BCR36DRAFT_412923</name>
</gene>
<dbReference type="InterPro" id="IPR035892">
    <property type="entry name" value="C2_domain_sf"/>
</dbReference>
<feature type="region of interest" description="Disordered" evidence="1">
    <location>
        <begin position="1032"/>
        <end position="1066"/>
    </location>
</feature>
<feature type="compositionally biased region" description="Low complexity" evidence="1">
    <location>
        <begin position="1351"/>
        <end position="1365"/>
    </location>
</feature>
<comment type="caution">
    <text evidence="3">The sequence shown here is derived from an EMBL/GenBank/DDBJ whole genome shotgun (WGS) entry which is preliminary data.</text>
</comment>
<feature type="compositionally biased region" description="Low complexity" evidence="1">
    <location>
        <begin position="757"/>
        <end position="778"/>
    </location>
</feature>
<dbReference type="OrthoDB" id="270970at2759"/>
<feature type="region of interest" description="Disordered" evidence="1">
    <location>
        <begin position="1400"/>
        <end position="1451"/>
    </location>
</feature>
<feature type="compositionally biased region" description="Low complexity" evidence="1">
    <location>
        <begin position="917"/>
        <end position="932"/>
    </location>
</feature>
<dbReference type="EMBL" id="MCFH01000025">
    <property type="protein sequence ID" value="ORX48914.1"/>
    <property type="molecule type" value="Genomic_DNA"/>
</dbReference>
<feature type="region of interest" description="Disordered" evidence="1">
    <location>
        <begin position="913"/>
        <end position="1005"/>
    </location>
</feature>